<keyword evidence="2" id="KW-0808">Transferase</keyword>
<evidence type="ECO:0000313" key="4">
    <source>
        <dbReference type="EMBL" id="AEI88928.1"/>
    </source>
</evidence>
<evidence type="ECO:0000256" key="2">
    <source>
        <dbReference type="ARBA" id="ARBA00022679"/>
    </source>
</evidence>
<reference evidence="4 5" key="1">
    <citation type="journal article" date="2011" name="Mol. Biol. Evol.">
        <title>Phylogenomic evidence for the presence of a flagellum and cbb3 oxidase in the free-living mitochondrial ancestor.</title>
        <authorList>
            <person name="Sassera D."/>
            <person name="Lo N."/>
            <person name="Epis S."/>
            <person name="D'Auria G."/>
            <person name="Montagna M."/>
            <person name="Comandatore F."/>
            <person name="Horner D."/>
            <person name="Pereto J."/>
            <person name="Luciano A.M."/>
            <person name="Franciosi F."/>
            <person name="Ferri E."/>
            <person name="Crotti E."/>
            <person name="Bazzocchi C."/>
            <person name="Daffonchio D."/>
            <person name="Sacchi L."/>
            <person name="Moya A."/>
            <person name="Latorre A."/>
            <person name="Bandi C."/>
        </authorList>
    </citation>
    <scope>NUCLEOTIDE SEQUENCE [LARGE SCALE GENOMIC DNA]</scope>
    <source>
        <strain evidence="4 5">IricVA</strain>
    </source>
</reference>
<dbReference type="GO" id="GO:0043565">
    <property type="term" value="F:sequence-specific DNA binding"/>
    <property type="evidence" value="ECO:0007669"/>
    <property type="project" value="TreeGrafter"/>
</dbReference>
<dbReference type="GO" id="GO:0009007">
    <property type="term" value="F:site-specific DNA-methyltransferase (adenine-specific) activity"/>
    <property type="evidence" value="ECO:0007669"/>
    <property type="project" value="UniProtKB-EC"/>
</dbReference>
<protein>
    <submittedName>
        <fullName evidence="4">Putative DNA adenine methylase</fullName>
    </submittedName>
</protein>
<dbReference type="InterPro" id="IPR012327">
    <property type="entry name" value="MeTrfase_D12"/>
</dbReference>
<dbReference type="GO" id="GO:0006298">
    <property type="term" value="P:mismatch repair"/>
    <property type="evidence" value="ECO:0007669"/>
    <property type="project" value="TreeGrafter"/>
</dbReference>
<organism evidence="4 5">
    <name type="scientific">Midichloria mitochondrii (strain IricVA)</name>
    <dbReference type="NCBI Taxonomy" id="696127"/>
    <lineage>
        <taxon>Bacteria</taxon>
        <taxon>Pseudomonadati</taxon>
        <taxon>Pseudomonadota</taxon>
        <taxon>Alphaproteobacteria</taxon>
        <taxon>Rickettsiales</taxon>
        <taxon>Candidatus Midichloriaceae</taxon>
        <taxon>Candidatus Midichloria</taxon>
    </lineage>
</organism>
<keyword evidence="5" id="KW-1185">Reference proteome</keyword>
<dbReference type="PANTHER" id="PTHR30481">
    <property type="entry name" value="DNA ADENINE METHYLASE"/>
    <property type="match status" value="1"/>
</dbReference>
<dbReference type="KEGG" id="mmn:midi_00631"/>
<dbReference type="GO" id="GO:1904047">
    <property type="term" value="F:S-adenosyl-L-methionine binding"/>
    <property type="evidence" value="ECO:0007669"/>
    <property type="project" value="TreeGrafter"/>
</dbReference>
<evidence type="ECO:0000256" key="3">
    <source>
        <dbReference type="ARBA" id="ARBA00022691"/>
    </source>
</evidence>
<dbReference type="Gene3D" id="3.40.50.150">
    <property type="entry name" value="Vaccinia Virus protein VP39"/>
    <property type="match status" value="1"/>
</dbReference>
<accession>F7XW79</accession>
<keyword evidence="3" id="KW-0949">S-adenosyl-L-methionine</keyword>
<sequence length="74" mass="8388">MSVNNLNKVQPFLQWVGGKRKIAEQLAKLIPSGLHNYYEPFLGGGALLFFQVQDKFKHCFLSDINLELLPAIMP</sequence>
<dbReference type="EMBL" id="CP002130">
    <property type="protein sequence ID" value="AEI88928.1"/>
    <property type="molecule type" value="Genomic_DNA"/>
</dbReference>
<dbReference type="GO" id="GO:0032259">
    <property type="term" value="P:methylation"/>
    <property type="evidence" value="ECO:0007669"/>
    <property type="project" value="UniProtKB-KW"/>
</dbReference>
<dbReference type="AlphaFoldDB" id="F7XW79"/>
<dbReference type="Proteomes" id="UP000006639">
    <property type="component" value="Chromosome"/>
</dbReference>
<evidence type="ECO:0000256" key="1">
    <source>
        <dbReference type="ARBA" id="ARBA00022603"/>
    </source>
</evidence>
<gene>
    <name evidence="4" type="primary">dam</name>
    <name evidence="4" type="ordered locus">midi_00631</name>
</gene>
<keyword evidence="1 4" id="KW-0489">Methyltransferase</keyword>
<name>F7XW79_MIDMI</name>
<proteinExistence type="predicted"/>
<dbReference type="Pfam" id="PF02086">
    <property type="entry name" value="MethyltransfD12"/>
    <property type="match status" value="1"/>
</dbReference>
<dbReference type="PRINTS" id="PR00505">
    <property type="entry name" value="D12N6MTFRASE"/>
</dbReference>
<dbReference type="HOGENOM" id="CLU_159964_1_0_5"/>
<dbReference type="InterPro" id="IPR029063">
    <property type="entry name" value="SAM-dependent_MTases_sf"/>
</dbReference>
<evidence type="ECO:0000313" key="5">
    <source>
        <dbReference type="Proteomes" id="UP000006639"/>
    </source>
</evidence>
<dbReference type="PANTHER" id="PTHR30481:SF3">
    <property type="entry name" value="DNA ADENINE METHYLASE"/>
    <property type="match status" value="1"/>
</dbReference>
<dbReference type="REBASE" id="37576">
    <property type="entry name" value="M.MmiVAORF631P"/>
</dbReference>
<dbReference type="GO" id="GO:0009307">
    <property type="term" value="P:DNA restriction-modification system"/>
    <property type="evidence" value="ECO:0007669"/>
    <property type="project" value="InterPro"/>
</dbReference>
<dbReference type="SUPFAM" id="SSF53335">
    <property type="entry name" value="S-adenosyl-L-methionine-dependent methyltransferases"/>
    <property type="match status" value="1"/>
</dbReference>